<evidence type="ECO:0000256" key="1">
    <source>
        <dbReference type="SAM" id="Phobius"/>
    </source>
</evidence>
<dbReference type="Gene3D" id="1.10.8.100">
    <property type="entry name" value="Ribosomal RNA adenine dimethylase-like, domain 2"/>
    <property type="match status" value="1"/>
</dbReference>
<evidence type="ECO:0000313" key="2">
    <source>
        <dbReference type="EMBL" id="CAD7587752.1"/>
    </source>
</evidence>
<accession>A0A7R9JR36</accession>
<name>A0A7R9JR36_TIMGE</name>
<sequence length="167" mass="19364">MMMFAPRTLFPMGMREEFGMKMYSLADINPHTRPFHLTMNEFGRLCTIYEEFCRQDPRLYKYNPRARKIPQFEEIDGYNGNVPPEHREIISFLFVFFFLLLLFVRFMFGVGGSVSLVTSKSVCGDFGVMAGARNSCHTFWLNLHLHGLEAHHRVVGAEDRAGKEQSE</sequence>
<protein>
    <submittedName>
        <fullName evidence="2">Uncharacterized protein</fullName>
    </submittedName>
</protein>
<organism evidence="2">
    <name type="scientific">Timema genevievae</name>
    <name type="common">Walking stick</name>
    <dbReference type="NCBI Taxonomy" id="629358"/>
    <lineage>
        <taxon>Eukaryota</taxon>
        <taxon>Metazoa</taxon>
        <taxon>Ecdysozoa</taxon>
        <taxon>Arthropoda</taxon>
        <taxon>Hexapoda</taxon>
        <taxon>Insecta</taxon>
        <taxon>Pterygota</taxon>
        <taxon>Neoptera</taxon>
        <taxon>Polyneoptera</taxon>
        <taxon>Phasmatodea</taxon>
        <taxon>Timematodea</taxon>
        <taxon>Timematoidea</taxon>
        <taxon>Timematidae</taxon>
        <taxon>Timema</taxon>
    </lineage>
</organism>
<keyword evidence="1" id="KW-1133">Transmembrane helix</keyword>
<gene>
    <name evidence="2" type="ORF">TGEB3V08_LOCUS1916</name>
</gene>
<dbReference type="AlphaFoldDB" id="A0A7R9JR36"/>
<dbReference type="EMBL" id="OE839580">
    <property type="protein sequence ID" value="CAD7587752.1"/>
    <property type="molecule type" value="Genomic_DNA"/>
</dbReference>
<reference evidence="2" key="1">
    <citation type="submission" date="2020-11" db="EMBL/GenBank/DDBJ databases">
        <authorList>
            <person name="Tran Van P."/>
        </authorList>
    </citation>
    <scope>NUCLEOTIDE SEQUENCE</scope>
</reference>
<feature type="transmembrane region" description="Helical" evidence="1">
    <location>
        <begin position="89"/>
        <end position="108"/>
    </location>
</feature>
<keyword evidence="1" id="KW-0812">Transmembrane</keyword>
<dbReference type="InterPro" id="IPR023165">
    <property type="entry name" value="rRNA_Ade_diMease-like_C"/>
</dbReference>
<keyword evidence="1" id="KW-0472">Membrane</keyword>
<proteinExistence type="predicted"/>